<dbReference type="Pfam" id="PF16116">
    <property type="entry name" value="DUF4832"/>
    <property type="match status" value="1"/>
</dbReference>
<dbReference type="Proteomes" id="UP000567293">
    <property type="component" value="Unassembled WGS sequence"/>
</dbReference>
<evidence type="ECO:0000259" key="2">
    <source>
        <dbReference type="Pfam" id="PF16116"/>
    </source>
</evidence>
<organism evidence="3 4">
    <name type="scientific">Candidatus Acidiferrum panamense</name>
    <dbReference type="NCBI Taxonomy" id="2741543"/>
    <lineage>
        <taxon>Bacteria</taxon>
        <taxon>Pseudomonadati</taxon>
        <taxon>Acidobacteriota</taxon>
        <taxon>Terriglobia</taxon>
        <taxon>Candidatus Acidiferrales</taxon>
        <taxon>Candidatus Acidiferrum</taxon>
    </lineage>
</organism>
<reference evidence="3" key="1">
    <citation type="submission" date="2020-06" db="EMBL/GenBank/DDBJ databases">
        <title>Legume-microbial interactions unlock mineral nutrients during tropical forest succession.</title>
        <authorList>
            <person name="Epihov D.Z."/>
        </authorList>
    </citation>
    <scope>NUCLEOTIDE SEQUENCE [LARGE SCALE GENOMIC DNA]</scope>
    <source>
        <strain evidence="3">Pan2503</strain>
    </source>
</reference>
<keyword evidence="1" id="KW-0732">Signal</keyword>
<dbReference type="InterPro" id="IPR032267">
    <property type="entry name" value="DUF4832"/>
</dbReference>
<dbReference type="EMBL" id="JACDQQ010002820">
    <property type="protein sequence ID" value="MBA0089070.1"/>
    <property type="molecule type" value="Genomic_DNA"/>
</dbReference>
<feature type="signal peptide" evidence="1">
    <location>
        <begin position="1"/>
        <end position="36"/>
    </location>
</feature>
<evidence type="ECO:0000256" key="1">
    <source>
        <dbReference type="SAM" id="SignalP"/>
    </source>
</evidence>
<sequence>MALPFRKVGRTLSSKTAHACCFWILLSLAARFSATAQTNVVVVRPKAIHTVLVNPGMGITTFQRFNGQDLNPPLKWSEVGPVTKLPQAATKPDFPDASVSYCRWYWNVLEPAPGKFHWEIVDLALEQARAHGQTLAIRLMPYSNQDPLPEWYRNSGARRANKPTDKDGEIWQPDFSDPLYLRYWGELVAEAGKRYDGNPYLDSADISSVGYWGEGWSPYMPAFPYQKQLIDIWLEAFPRTTLLMNFDEQQALSYGTQHGTGWRLDCLGDMRTSSTNPYFPAEMLEIYPQQIVRAGIQDVWQHQPVSLETCYTVAGWKERGYDLEYILEQALRWHVSTVNIKSAPIPAEWKSQFETFQRKIGYRFNLRRLEYSRVVNPGTMMPVHMWWLNEGVAPIYKEFTLAMELRSSKMATVIPVPADIRKWLPGDAVYDGAVYVPENLAEGDYDVRVAMVDPRTSKPAIRLAVEGRQEDGWYAMGSLTVKMQ</sequence>
<name>A0A7V8T030_9BACT</name>
<feature type="chain" id="PRO_5030969944" evidence="1">
    <location>
        <begin position="37"/>
        <end position="484"/>
    </location>
</feature>
<feature type="domain" description="DUF4832" evidence="2">
    <location>
        <begin position="323"/>
        <end position="463"/>
    </location>
</feature>
<dbReference type="AlphaFoldDB" id="A0A7V8T030"/>
<comment type="caution">
    <text evidence="3">The sequence shown here is derived from an EMBL/GenBank/DDBJ whole genome shotgun (WGS) entry which is preliminary data.</text>
</comment>
<gene>
    <name evidence="3" type="ORF">HRJ53_29115</name>
</gene>
<evidence type="ECO:0000313" key="3">
    <source>
        <dbReference type="EMBL" id="MBA0089070.1"/>
    </source>
</evidence>
<dbReference type="Gene3D" id="3.20.20.80">
    <property type="entry name" value="Glycosidases"/>
    <property type="match status" value="1"/>
</dbReference>
<evidence type="ECO:0000313" key="4">
    <source>
        <dbReference type="Proteomes" id="UP000567293"/>
    </source>
</evidence>
<keyword evidence="4" id="KW-1185">Reference proteome</keyword>
<dbReference type="SUPFAM" id="SSF51445">
    <property type="entry name" value="(Trans)glycosidases"/>
    <property type="match status" value="1"/>
</dbReference>
<dbReference type="InterPro" id="IPR017853">
    <property type="entry name" value="GH"/>
</dbReference>
<proteinExistence type="predicted"/>
<accession>A0A7V8T030</accession>
<protein>
    <submittedName>
        <fullName evidence="3">DUF4832 domain-containing protein</fullName>
    </submittedName>
</protein>